<keyword evidence="1" id="KW-1133">Transmembrane helix</keyword>
<organism evidence="3 4">
    <name type="scientific">Dichanthelium oligosanthes</name>
    <dbReference type="NCBI Taxonomy" id="888268"/>
    <lineage>
        <taxon>Eukaryota</taxon>
        <taxon>Viridiplantae</taxon>
        <taxon>Streptophyta</taxon>
        <taxon>Embryophyta</taxon>
        <taxon>Tracheophyta</taxon>
        <taxon>Spermatophyta</taxon>
        <taxon>Magnoliopsida</taxon>
        <taxon>Liliopsida</taxon>
        <taxon>Poales</taxon>
        <taxon>Poaceae</taxon>
        <taxon>PACMAD clade</taxon>
        <taxon>Panicoideae</taxon>
        <taxon>Panicodae</taxon>
        <taxon>Paniceae</taxon>
        <taxon>Dichantheliinae</taxon>
        <taxon>Dichanthelium</taxon>
    </lineage>
</organism>
<feature type="domain" description="DUF4220" evidence="2">
    <location>
        <begin position="4"/>
        <end position="324"/>
    </location>
</feature>
<keyword evidence="1" id="KW-0472">Membrane</keyword>
<sequence length="547" mass="63067">MQSSKANLVLFEFWSFTLLMALGSTNSMTAYVIEDNKQYLRHFVQQLIYVVNFVPIIKLDPNVKTLKDIVFNFLLVLALSMNIGRIFASKIAGSFTDDRSLYLAEYMKHEHSTSTSYNPVTMEGYNYLISWNIVSGDEFLTSTCDSITLSEIFLSSNSERLKDLCLSFALFQLLRRRLFRVPCPESNLQKTHDLIFQGLLLNVEDDYKRAYRVIEAELAFAHDHIFTSSASFNTRLRKPIIILSIFKALFYYVSIRYSISNHRNVTAIFMVIIMAVELLQLYVYFSSDWARIRSVCQHKASEVIFFPQLFGRWQNKIGQHSLLEDLHHRSFTNDIIGNLSWYIFTKILQYPSTFLSRGIYNPGIKGPNRIRLSNDIKLAVARTLKCSDGQLSNGASSLQRNNQDGLIWACRQENHASVMLIWHIATEYCEIAHSCQARKGTSDEGIMSYNHNVARALSRYCAYLMAFVPELLPDHHLDTTACLQKARKDAMEYLREEMSLESKYRKMKNFNQLLSGEGTFTKGIQLGNFFEEIGHAGRWKVLADIFF</sequence>
<gene>
    <name evidence="3" type="ORF">BAE44_0025945</name>
</gene>
<evidence type="ECO:0000313" key="3">
    <source>
        <dbReference type="EMBL" id="OEL13036.1"/>
    </source>
</evidence>
<keyword evidence="4" id="KW-1185">Reference proteome</keyword>
<dbReference type="Pfam" id="PF13968">
    <property type="entry name" value="DUF4220"/>
    <property type="match status" value="1"/>
</dbReference>
<feature type="transmembrane region" description="Helical" evidence="1">
    <location>
        <begin position="13"/>
        <end position="32"/>
    </location>
</feature>
<dbReference type="AlphaFoldDB" id="A0A1E5UJH5"/>
<dbReference type="OrthoDB" id="627444at2759"/>
<evidence type="ECO:0000259" key="2">
    <source>
        <dbReference type="Pfam" id="PF13968"/>
    </source>
</evidence>
<feature type="transmembrane region" description="Helical" evidence="1">
    <location>
        <begin position="240"/>
        <end position="259"/>
    </location>
</feature>
<dbReference type="InterPro" id="IPR025315">
    <property type="entry name" value="DUF4220"/>
</dbReference>
<feature type="transmembrane region" description="Helical" evidence="1">
    <location>
        <begin position="69"/>
        <end position="88"/>
    </location>
</feature>
<accession>A0A1E5UJH5</accession>
<name>A0A1E5UJH5_9POAL</name>
<dbReference type="EMBL" id="LWDX02074979">
    <property type="protein sequence ID" value="OEL13036.1"/>
    <property type="molecule type" value="Genomic_DNA"/>
</dbReference>
<protein>
    <recommendedName>
        <fullName evidence="2">DUF4220 domain-containing protein</fullName>
    </recommendedName>
</protein>
<keyword evidence="1" id="KW-0812">Transmembrane</keyword>
<dbReference type="PANTHER" id="PTHR31325">
    <property type="entry name" value="OS01G0798800 PROTEIN-RELATED"/>
    <property type="match status" value="1"/>
</dbReference>
<dbReference type="STRING" id="888268.A0A1E5UJH5"/>
<comment type="caution">
    <text evidence="3">The sequence shown here is derived from an EMBL/GenBank/DDBJ whole genome shotgun (WGS) entry which is preliminary data.</text>
</comment>
<dbReference type="Proteomes" id="UP000095767">
    <property type="component" value="Unassembled WGS sequence"/>
</dbReference>
<evidence type="ECO:0000256" key="1">
    <source>
        <dbReference type="SAM" id="Phobius"/>
    </source>
</evidence>
<evidence type="ECO:0000313" key="4">
    <source>
        <dbReference type="Proteomes" id="UP000095767"/>
    </source>
</evidence>
<reference evidence="3 4" key="1">
    <citation type="submission" date="2016-09" db="EMBL/GenBank/DDBJ databases">
        <title>The draft genome of Dichanthelium oligosanthes: A C3 panicoid grass species.</title>
        <authorList>
            <person name="Studer A.J."/>
            <person name="Schnable J.C."/>
            <person name="Brutnell T.P."/>
        </authorList>
    </citation>
    <scope>NUCLEOTIDE SEQUENCE [LARGE SCALE GENOMIC DNA]</scope>
    <source>
        <strain evidence="4">cv. Kellogg 1175</strain>
        <tissue evidence="3">Leaf</tissue>
    </source>
</reference>
<proteinExistence type="predicted"/>
<feature type="transmembrane region" description="Helical" evidence="1">
    <location>
        <begin position="265"/>
        <end position="285"/>
    </location>
</feature>